<protein>
    <submittedName>
        <fullName evidence="2">Anthranilate synthase component I family protein</fullName>
    </submittedName>
</protein>
<dbReference type="PANTHER" id="PTHR11236:SF50">
    <property type="entry name" value="AMINODEOXYCHORISMATE SYNTHASE COMPONENT 1"/>
    <property type="match status" value="1"/>
</dbReference>
<gene>
    <name evidence="2" type="ORF">MU846_01670</name>
</gene>
<comment type="caution">
    <text evidence="2">The sequence shown here is derived from an EMBL/GenBank/DDBJ whole genome shotgun (WGS) entry which is preliminary data.</text>
</comment>
<dbReference type="PANTHER" id="PTHR11236">
    <property type="entry name" value="AMINOBENZOATE/ANTHRANILATE SYNTHASE"/>
    <property type="match status" value="1"/>
</dbReference>
<dbReference type="EMBL" id="JALKII010000001">
    <property type="protein sequence ID" value="MCK0536413.1"/>
    <property type="molecule type" value="Genomic_DNA"/>
</dbReference>
<proteinExistence type="predicted"/>
<dbReference type="Gene3D" id="3.60.120.10">
    <property type="entry name" value="Anthranilate synthase"/>
    <property type="match status" value="1"/>
</dbReference>
<keyword evidence="3" id="KW-1185">Reference proteome</keyword>
<reference evidence="2" key="1">
    <citation type="submission" date="2022-04" db="EMBL/GenBank/DDBJ databases">
        <title>Alcanivorax sp. CY1518 draft genome sequence.</title>
        <authorList>
            <person name="Zhao G."/>
            <person name="An M."/>
        </authorList>
    </citation>
    <scope>NUCLEOTIDE SEQUENCE</scope>
    <source>
        <strain evidence="2">CY1518</strain>
    </source>
</reference>
<feature type="domain" description="Chorismate-utilising enzyme C-terminal" evidence="1">
    <location>
        <begin position="119"/>
        <end position="370"/>
    </location>
</feature>
<evidence type="ECO:0000313" key="2">
    <source>
        <dbReference type="EMBL" id="MCK0536413.1"/>
    </source>
</evidence>
<dbReference type="InterPro" id="IPR019999">
    <property type="entry name" value="Anth_synth_I-like"/>
</dbReference>
<organism evidence="2 3">
    <name type="scientific">Alcanivorax quisquiliarum</name>
    <dbReference type="NCBI Taxonomy" id="2933565"/>
    <lineage>
        <taxon>Bacteria</taxon>
        <taxon>Pseudomonadati</taxon>
        <taxon>Pseudomonadota</taxon>
        <taxon>Gammaproteobacteria</taxon>
        <taxon>Oceanospirillales</taxon>
        <taxon>Alcanivoracaceae</taxon>
        <taxon>Alcanivorax</taxon>
    </lineage>
</organism>
<dbReference type="PRINTS" id="PR00095">
    <property type="entry name" value="ANTSNTHASEI"/>
</dbReference>
<dbReference type="InterPro" id="IPR005801">
    <property type="entry name" value="ADC_synthase"/>
</dbReference>
<evidence type="ECO:0000313" key="3">
    <source>
        <dbReference type="Proteomes" id="UP001165524"/>
    </source>
</evidence>
<evidence type="ECO:0000259" key="1">
    <source>
        <dbReference type="Pfam" id="PF00425"/>
    </source>
</evidence>
<dbReference type="Proteomes" id="UP001165524">
    <property type="component" value="Unassembled WGS sequence"/>
</dbReference>
<sequence length="380" mass="41694">MNRTTAPAPLSTVFHDGYCWRLGGAPAHSRHVHAGETAALSELPAAAEAWLAGHPGRWVVGVLAYEAAALLHHTDCAHAPMTPLAVLHFYEHLPGAAVLPAAAQPFTLREPFRHDWARPQYLSAVEKIRAYLRAGDCYQVNLAQRFSSRYDGDSLNAWLRLQADHPAPHASYFDYGEGQIFGVSPERFLAINGREILTEPIKGSRPRGIDHAQDAQLARQLLESNKDRAENLMIVDLLRNDLGQLCRPGSITAAPLFELRQFSNVQHLVSTVRGTLRDDVPPLAALLACFPGGSITGAPKRRAMQIIRELEPVARGFYCGSLFWQSADGRFDSSILIRTLQAHQGEIVCHGGGGIVYDSDPELEYAESIFKVEKLMAALG</sequence>
<dbReference type="InterPro" id="IPR015890">
    <property type="entry name" value="Chorismate_C"/>
</dbReference>
<dbReference type="SUPFAM" id="SSF56322">
    <property type="entry name" value="ADC synthase"/>
    <property type="match status" value="1"/>
</dbReference>
<dbReference type="Pfam" id="PF00425">
    <property type="entry name" value="Chorismate_bind"/>
    <property type="match status" value="1"/>
</dbReference>
<name>A0ABT0E3L0_9GAMM</name>
<accession>A0ABT0E3L0</accession>
<dbReference type="RefSeq" id="WP_246947613.1">
    <property type="nucleotide sequence ID" value="NZ_JALKII010000001.1"/>
</dbReference>